<evidence type="ECO:0000313" key="1">
    <source>
        <dbReference type="EMBL" id="MCX2839878.1"/>
    </source>
</evidence>
<keyword evidence="2" id="KW-1185">Reference proteome</keyword>
<accession>A0A9X3D009</accession>
<reference evidence="1" key="1">
    <citation type="submission" date="2022-11" db="EMBL/GenBank/DDBJ databases">
        <title>Salinimicrobium profundisediminis sp. nov., isolated from deep-sea sediment of the Mariana Trench.</title>
        <authorList>
            <person name="Fu H."/>
        </authorList>
    </citation>
    <scope>NUCLEOTIDE SEQUENCE</scope>
    <source>
        <strain evidence="1">MT39</strain>
    </source>
</reference>
<proteinExistence type="predicted"/>
<name>A0A9X3D009_9FLAO</name>
<organism evidence="1 2">
    <name type="scientific">Salinimicrobium profundisediminis</name>
    <dbReference type="NCBI Taxonomy" id="2994553"/>
    <lineage>
        <taxon>Bacteria</taxon>
        <taxon>Pseudomonadati</taxon>
        <taxon>Bacteroidota</taxon>
        <taxon>Flavobacteriia</taxon>
        <taxon>Flavobacteriales</taxon>
        <taxon>Flavobacteriaceae</taxon>
        <taxon>Salinimicrobium</taxon>
    </lineage>
</organism>
<dbReference type="EMBL" id="JAPJDA010000054">
    <property type="protein sequence ID" value="MCX2839878.1"/>
    <property type="molecule type" value="Genomic_DNA"/>
</dbReference>
<comment type="caution">
    <text evidence="1">The sequence shown here is derived from an EMBL/GenBank/DDBJ whole genome shotgun (WGS) entry which is preliminary data.</text>
</comment>
<evidence type="ECO:0000313" key="2">
    <source>
        <dbReference type="Proteomes" id="UP001148482"/>
    </source>
</evidence>
<sequence length="148" mass="16571">MNKAEVRCAGIEDVEKLSLFLQNAKVSSEGIKDSIDYFLLCENELGQIQASLGIEPHGQVGLLRSLVLSPNSTEKDMFILLEQILMLARDKGLTELYMASNKQSAALFFTLMGFQPHDSTKLPADLYESEHVKHILSVDNSYFLKFSI</sequence>
<dbReference type="AlphaFoldDB" id="A0A9X3D009"/>
<evidence type="ECO:0008006" key="3">
    <source>
        <dbReference type="Google" id="ProtNLM"/>
    </source>
</evidence>
<protein>
    <recommendedName>
        <fullName evidence="3">N-acetyltransferase domain-containing protein</fullName>
    </recommendedName>
</protein>
<dbReference type="Proteomes" id="UP001148482">
    <property type="component" value="Unassembled WGS sequence"/>
</dbReference>
<gene>
    <name evidence="1" type="ORF">OQ279_17265</name>
</gene>
<dbReference type="Gene3D" id="3.40.630.30">
    <property type="match status" value="1"/>
</dbReference>